<evidence type="ECO:0000313" key="7">
    <source>
        <dbReference type="Proteomes" id="UP000266934"/>
    </source>
</evidence>
<dbReference type="GO" id="GO:0000270">
    <property type="term" value="P:peptidoglycan metabolic process"/>
    <property type="evidence" value="ECO:0007669"/>
    <property type="project" value="UniProtKB-UniRule"/>
</dbReference>
<dbReference type="PANTHER" id="PTHR34183:SF1">
    <property type="entry name" value="ENDOLYTIC PEPTIDOGLYCAN TRANSGLYCOSYLASE RLPA"/>
    <property type="match status" value="1"/>
</dbReference>
<dbReference type="GO" id="GO:0008932">
    <property type="term" value="F:lytic endotransglycosylase activity"/>
    <property type="evidence" value="ECO:0007669"/>
    <property type="project" value="UniProtKB-UniRule"/>
</dbReference>
<dbReference type="KEGG" id="blag:BLTE_26420"/>
<keyword evidence="2 3" id="KW-0961">Cell wall biogenesis/degradation</keyword>
<protein>
    <recommendedName>
        <fullName evidence="3">Endolytic peptidoglycan transglycosylase RlpA</fullName>
        <ecNumber evidence="3">4.2.2.-</ecNumber>
    </recommendedName>
</protein>
<evidence type="ECO:0000256" key="2">
    <source>
        <dbReference type="ARBA" id="ARBA00023316"/>
    </source>
</evidence>
<accession>A0A348G324</accession>
<evidence type="ECO:0000313" key="6">
    <source>
        <dbReference type="EMBL" id="BBF93957.1"/>
    </source>
</evidence>
<organism evidence="6 7">
    <name type="scientific">Blastochloris tepida</name>
    <dbReference type="NCBI Taxonomy" id="2233851"/>
    <lineage>
        <taxon>Bacteria</taxon>
        <taxon>Pseudomonadati</taxon>
        <taxon>Pseudomonadota</taxon>
        <taxon>Alphaproteobacteria</taxon>
        <taxon>Hyphomicrobiales</taxon>
        <taxon>Blastochloridaceae</taxon>
        <taxon>Blastochloris</taxon>
    </lineage>
</organism>
<sequence>MGCMLLAMTPNSSHADSLKSTKSYSGVGVASFYGHKDGYHGARTASGERYDRNSLTAAHRTLPFGTQVRVTNLRNGRSVVVRINNRGPFVRGRIIDVSYAAARELGFVDRGVTQVRVERDS</sequence>
<evidence type="ECO:0000256" key="3">
    <source>
        <dbReference type="HAMAP-Rule" id="MF_02071"/>
    </source>
</evidence>
<dbReference type="Gene3D" id="2.40.40.10">
    <property type="entry name" value="RlpA-like domain"/>
    <property type="match status" value="1"/>
</dbReference>
<dbReference type="InterPro" id="IPR012997">
    <property type="entry name" value="RplA"/>
</dbReference>
<keyword evidence="1 3" id="KW-0456">Lyase</keyword>
<keyword evidence="7" id="KW-1185">Reference proteome</keyword>
<dbReference type="InterPro" id="IPR034718">
    <property type="entry name" value="RlpA"/>
</dbReference>
<dbReference type="EC" id="4.2.2.-" evidence="3"/>
<evidence type="ECO:0000259" key="5">
    <source>
        <dbReference type="Pfam" id="PF03330"/>
    </source>
</evidence>
<dbReference type="InterPro" id="IPR036908">
    <property type="entry name" value="RlpA-like_sf"/>
</dbReference>
<dbReference type="HAMAP" id="MF_02071">
    <property type="entry name" value="RlpA"/>
    <property type="match status" value="1"/>
</dbReference>
<dbReference type="PANTHER" id="PTHR34183">
    <property type="entry name" value="ENDOLYTIC PEPTIDOGLYCAN TRANSGLYCOSYLASE RLPA"/>
    <property type="match status" value="1"/>
</dbReference>
<name>A0A348G324_9HYPH</name>
<comment type="function">
    <text evidence="3">Lytic transglycosylase with a strong preference for naked glycan strands that lack stem peptides.</text>
</comment>
<dbReference type="InterPro" id="IPR009009">
    <property type="entry name" value="RlpA-like_DPBB"/>
</dbReference>
<dbReference type="SUPFAM" id="SSF50685">
    <property type="entry name" value="Barwin-like endoglucanases"/>
    <property type="match status" value="1"/>
</dbReference>
<dbReference type="OrthoDB" id="9779128at2"/>
<dbReference type="AlphaFoldDB" id="A0A348G324"/>
<feature type="domain" description="RlpA-like protein double-psi beta-barrel" evidence="5">
    <location>
        <begin position="28"/>
        <end position="117"/>
    </location>
</feature>
<gene>
    <name evidence="3" type="primary">rlpA</name>
    <name evidence="6" type="ORF">BLTE_26420</name>
</gene>
<dbReference type="Proteomes" id="UP000266934">
    <property type="component" value="Chromosome"/>
</dbReference>
<evidence type="ECO:0000256" key="4">
    <source>
        <dbReference type="RuleBase" id="RU003495"/>
    </source>
</evidence>
<evidence type="ECO:0000256" key="1">
    <source>
        <dbReference type="ARBA" id="ARBA00023239"/>
    </source>
</evidence>
<dbReference type="Pfam" id="PF03330">
    <property type="entry name" value="DPBB_1"/>
    <property type="match status" value="1"/>
</dbReference>
<comment type="similarity">
    <text evidence="3 4">Belongs to the RlpA family.</text>
</comment>
<dbReference type="EMBL" id="AP018907">
    <property type="protein sequence ID" value="BBF93957.1"/>
    <property type="molecule type" value="Genomic_DNA"/>
</dbReference>
<dbReference type="GO" id="GO:0071555">
    <property type="term" value="P:cell wall organization"/>
    <property type="evidence" value="ECO:0007669"/>
    <property type="project" value="UniProtKB-KW"/>
</dbReference>
<dbReference type="CDD" id="cd22268">
    <property type="entry name" value="DPBB_RlpA-like"/>
    <property type="match status" value="1"/>
</dbReference>
<proteinExistence type="inferred from homology"/>
<dbReference type="NCBIfam" id="TIGR00413">
    <property type="entry name" value="rlpA"/>
    <property type="match status" value="1"/>
</dbReference>
<reference evidence="6 7" key="1">
    <citation type="submission" date="2018-08" db="EMBL/GenBank/DDBJ databases">
        <title>Complete genome sequencing of Blastochloris tepida GI.</title>
        <authorList>
            <person name="Tsukatani Y."/>
            <person name="Mori H."/>
        </authorList>
    </citation>
    <scope>NUCLEOTIDE SEQUENCE [LARGE SCALE GENOMIC DNA]</scope>
    <source>
        <strain evidence="6 7">GI</strain>
    </source>
</reference>